<dbReference type="InterPro" id="IPR012318">
    <property type="entry name" value="HTH_CRP"/>
</dbReference>
<dbReference type="Gene3D" id="2.60.120.10">
    <property type="entry name" value="Jelly Rolls"/>
    <property type="match status" value="1"/>
</dbReference>
<keyword evidence="1" id="KW-0805">Transcription regulation</keyword>
<accession>A0A7Y6B772</accession>
<dbReference type="InterPro" id="IPR014710">
    <property type="entry name" value="RmlC-like_jellyroll"/>
</dbReference>
<organism evidence="5 6">
    <name type="scientific">Sphingomonas zeae</name>
    <dbReference type="NCBI Taxonomy" id="1646122"/>
    <lineage>
        <taxon>Bacteria</taxon>
        <taxon>Pseudomonadati</taxon>
        <taxon>Pseudomonadota</taxon>
        <taxon>Alphaproteobacteria</taxon>
        <taxon>Sphingomonadales</taxon>
        <taxon>Sphingomonadaceae</taxon>
        <taxon>Sphingomonas</taxon>
    </lineage>
</organism>
<dbReference type="SUPFAM" id="SSF51206">
    <property type="entry name" value="cAMP-binding domain-like"/>
    <property type="match status" value="1"/>
</dbReference>
<name>A0A7Y6B772_9SPHN</name>
<dbReference type="GO" id="GO:0003677">
    <property type="term" value="F:DNA binding"/>
    <property type="evidence" value="ECO:0007669"/>
    <property type="project" value="UniProtKB-KW"/>
</dbReference>
<dbReference type="Proteomes" id="UP000536441">
    <property type="component" value="Unassembled WGS sequence"/>
</dbReference>
<evidence type="ECO:0000313" key="6">
    <source>
        <dbReference type="Proteomes" id="UP000536441"/>
    </source>
</evidence>
<evidence type="ECO:0000256" key="3">
    <source>
        <dbReference type="ARBA" id="ARBA00023163"/>
    </source>
</evidence>
<keyword evidence="3" id="KW-0804">Transcription</keyword>
<reference evidence="5 6" key="1">
    <citation type="submission" date="2020-05" db="EMBL/GenBank/DDBJ databases">
        <title>Genome Sequencing of Type Strains.</title>
        <authorList>
            <person name="Lemaire J.F."/>
            <person name="Inderbitzin P."/>
            <person name="Gregorio O.A."/>
            <person name="Collins S.B."/>
            <person name="Wespe N."/>
            <person name="Knight-Connoni V."/>
        </authorList>
    </citation>
    <scope>NUCLEOTIDE SEQUENCE [LARGE SCALE GENOMIC DNA]</scope>
    <source>
        <strain evidence="5 6">DSM 100049</strain>
    </source>
</reference>
<dbReference type="GO" id="GO:0006355">
    <property type="term" value="P:regulation of DNA-templated transcription"/>
    <property type="evidence" value="ECO:0007669"/>
    <property type="project" value="InterPro"/>
</dbReference>
<dbReference type="InterPro" id="IPR036390">
    <property type="entry name" value="WH_DNA-bd_sf"/>
</dbReference>
<dbReference type="AlphaFoldDB" id="A0A7Y6B772"/>
<comment type="caution">
    <text evidence="5">The sequence shown here is derived from an EMBL/GenBank/DDBJ whole genome shotgun (WGS) entry which is preliminary data.</text>
</comment>
<feature type="domain" description="HTH crp-type" evidence="4">
    <location>
        <begin position="165"/>
        <end position="239"/>
    </location>
</feature>
<dbReference type="SUPFAM" id="SSF46785">
    <property type="entry name" value="Winged helix' DNA-binding domain"/>
    <property type="match status" value="1"/>
</dbReference>
<keyword evidence="2" id="KW-0238">DNA-binding</keyword>
<gene>
    <name evidence="5" type="ORF">HP438_13265</name>
</gene>
<dbReference type="Pfam" id="PF13545">
    <property type="entry name" value="HTH_Crp_2"/>
    <property type="match status" value="1"/>
</dbReference>
<dbReference type="EMBL" id="JABMCH010000066">
    <property type="protein sequence ID" value="NUU47938.1"/>
    <property type="molecule type" value="Genomic_DNA"/>
</dbReference>
<keyword evidence="6" id="KW-1185">Reference proteome</keyword>
<dbReference type="InterPro" id="IPR018490">
    <property type="entry name" value="cNMP-bd_dom_sf"/>
</dbReference>
<dbReference type="RefSeq" id="WP_175312526.1">
    <property type="nucleotide sequence ID" value="NZ_CBCRYR010000002.1"/>
</dbReference>
<evidence type="ECO:0000259" key="4">
    <source>
        <dbReference type="PROSITE" id="PS51063"/>
    </source>
</evidence>
<evidence type="ECO:0000256" key="2">
    <source>
        <dbReference type="ARBA" id="ARBA00023125"/>
    </source>
</evidence>
<proteinExistence type="predicted"/>
<protein>
    <submittedName>
        <fullName evidence="5">Crp/Fnr family transcriptional regulator</fullName>
    </submittedName>
</protein>
<evidence type="ECO:0000256" key="1">
    <source>
        <dbReference type="ARBA" id="ARBA00023015"/>
    </source>
</evidence>
<dbReference type="PROSITE" id="PS51063">
    <property type="entry name" value="HTH_CRP_2"/>
    <property type="match status" value="1"/>
</dbReference>
<sequence>MGSLALSSHRPAPAPRAITSELLLHRLRNFATLAPHEAELVLSLAEAPKSHAAGTGICPRDDGSPHPRLIVGGWACRPRILPDGRRQMLGVLLPGDMMGDRGDRRPLALNPVIALTPVRTIGIARLVQAVRTEPREYPGIVRALAAIDRCEETALLDHVVRLGCQSALQRTAHLLLELHHRLSLIGFVHSGTFPMPLTQDTLGELLGLSLVHINRIVSQMRREELALIRGGVATIQDFPRLALLADRIDPTSHAGSA</sequence>
<evidence type="ECO:0000313" key="5">
    <source>
        <dbReference type="EMBL" id="NUU47938.1"/>
    </source>
</evidence>